<dbReference type="GO" id="GO:0046872">
    <property type="term" value="F:metal ion binding"/>
    <property type="evidence" value="ECO:0007669"/>
    <property type="project" value="UniProtKB-KW"/>
</dbReference>
<dbReference type="InterPro" id="IPR024079">
    <property type="entry name" value="MetalloPept_cat_dom_sf"/>
</dbReference>
<keyword evidence="4 16" id="KW-0645">Protease</keyword>
<evidence type="ECO:0000256" key="7">
    <source>
        <dbReference type="ARBA" id="ARBA00022729"/>
    </source>
</evidence>
<dbReference type="InterPro" id="IPR001384">
    <property type="entry name" value="Peptidase_M35"/>
</dbReference>
<dbReference type="SUPFAM" id="SSF55486">
    <property type="entry name" value="Metalloproteases ('zincins'), catalytic domain"/>
    <property type="match status" value="1"/>
</dbReference>
<dbReference type="GO" id="GO:0004222">
    <property type="term" value="F:metalloendopeptidase activity"/>
    <property type="evidence" value="ECO:0007669"/>
    <property type="project" value="InterPro"/>
</dbReference>
<keyword evidence="8" id="KW-0378">Hydrolase</keyword>
<name>A0A5C3QQ15_9AGAR</name>
<comment type="cofactor">
    <cofactor evidence="13">
        <name>Zn(2+)</name>
        <dbReference type="ChEBI" id="CHEBI:29105"/>
    </cofactor>
    <text evidence="13">Binds 1 zinc ion per subunit.</text>
</comment>
<keyword evidence="11" id="KW-0865">Zymogen</keyword>
<keyword evidence="17" id="KW-1185">Reference proteome</keyword>
<dbReference type="GO" id="GO:0006508">
    <property type="term" value="P:proteolysis"/>
    <property type="evidence" value="ECO:0007669"/>
    <property type="project" value="UniProtKB-KW"/>
</dbReference>
<keyword evidence="9 13" id="KW-0862">Zinc</keyword>
<protein>
    <recommendedName>
        <fullName evidence="3">deuterolysin</fullName>
        <ecNumber evidence="3">3.4.24.39</ecNumber>
    </recommendedName>
</protein>
<accession>A0A5C3QQ15</accession>
<feature type="binding site" evidence="13">
    <location>
        <position position="322"/>
    </location>
    <ligand>
        <name>Zn(2+)</name>
        <dbReference type="ChEBI" id="CHEBI:29105"/>
        <note>catalytic</note>
    </ligand>
</feature>
<evidence type="ECO:0000256" key="8">
    <source>
        <dbReference type="ARBA" id="ARBA00022801"/>
    </source>
</evidence>
<evidence type="ECO:0000313" key="17">
    <source>
        <dbReference type="Proteomes" id="UP000305067"/>
    </source>
</evidence>
<evidence type="ECO:0000256" key="4">
    <source>
        <dbReference type="ARBA" id="ARBA00022670"/>
    </source>
</evidence>
<keyword evidence="6 13" id="KW-0479">Metal-binding</keyword>
<evidence type="ECO:0000256" key="14">
    <source>
        <dbReference type="PIRSR" id="PIRSR601384-3"/>
    </source>
</evidence>
<evidence type="ECO:0000256" key="2">
    <source>
        <dbReference type="ARBA" id="ARBA00010279"/>
    </source>
</evidence>
<comment type="similarity">
    <text evidence="2">Belongs to the peptidase M35 family.</text>
</comment>
<feature type="signal peptide" evidence="15">
    <location>
        <begin position="1"/>
        <end position="17"/>
    </location>
</feature>
<proteinExistence type="inferred from homology"/>
<keyword evidence="7 15" id="KW-0732">Signal</keyword>
<dbReference type="PANTHER" id="PTHR37016:SF3">
    <property type="entry name" value="NEUTRAL PROTEASE 2-RELATED"/>
    <property type="match status" value="1"/>
</dbReference>
<evidence type="ECO:0000256" key="9">
    <source>
        <dbReference type="ARBA" id="ARBA00022833"/>
    </source>
</evidence>
<dbReference type="AlphaFoldDB" id="A0A5C3QQ15"/>
<feature type="binding site" evidence="13">
    <location>
        <position position="311"/>
    </location>
    <ligand>
        <name>Zn(2+)</name>
        <dbReference type="ChEBI" id="CHEBI:29105"/>
        <note>catalytic</note>
    </ligand>
</feature>
<sequence>MLARYAALLSFAATALALSSGDLTVKLSAVSPTVSSIDDIILTAVVSNPTSEDIRFVKFNSVLDELPTKSFKVKKGDVDVTFSGVDVVPAITEDAAFITVPAGGSIAVNHTVAASYDFESVGAGTFTFDAITNLRVAEGNEITHFVLDAASVDVEVTDDVSKRSLFPESANLRTSTPVCNDANRRNYLAASLTEARAVAGGAAANIRQSPNSANFATYFNNHNRNDIWYNFDRIAGDLASSGNRGLHCVDRAGGICKNGGIAAYVLLVTSGGNIVGSEAYFCDWFFTSTRDLRSTCSGTDFPLTRTNVMLHELTHAIFASGDIVYGCPGSRGLGDADKKKNADNYTCFGMHNWKQYNC</sequence>
<feature type="disulfide bond" evidence="14">
    <location>
        <begin position="256"/>
        <end position="282"/>
    </location>
</feature>
<organism evidence="16 17">
    <name type="scientific">Pterulicium gracile</name>
    <dbReference type="NCBI Taxonomy" id="1884261"/>
    <lineage>
        <taxon>Eukaryota</taxon>
        <taxon>Fungi</taxon>
        <taxon>Dikarya</taxon>
        <taxon>Basidiomycota</taxon>
        <taxon>Agaricomycotina</taxon>
        <taxon>Agaricomycetes</taxon>
        <taxon>Agaricomycetidae</taxon>
        <taxon>Agaricales</taxon>
        <taxon>Pleurotineae</taxon>
        <taxon>Pterulaceae</taxon>
        <taxon>Pterulicium</taxon>
    </lineage>
</organism>
<keyword evidence="5" id="KW-0165">Cleavage on pair of basic residues</keyword>
<evidence type="ECO:0000256" key="12">
    <source>
        <dbReference type="PIRSR" id="PIRSR601384-1"/>
    </source>
</evidence>
<dbReference type="Gene3D" id="3.40.390.10">
    <property type="entry name" value="Collagenase (Catalytic Domain)"/>
    <property type="match status" value="1"/>
</dbReference>
<evidence type="ECO:0000256" key="11">
    <source>
        <dbReference type="ARBA" id="ARBA00023145"/>
    </source>
</evidence>
<dbReference type="Gene3D" id="2.60.40.2970">
    <property type="match status" value="1"/>
</dbReference>
<evidence type="ECO:0000256" key="5">
    <source>
        <dbReference type="ARBA" id="ARBA00022685"/>
    </source>
</evidence>
<evidence type="ECO:0000256" key="10">
    <source>
        <dbReference type="ARBA" id="ARBA00023049"/>
    </source>
</evidence>
<dbReference type="EMBL" id="ML178820">
    <property type="protein sequence ID" value="TFL03478.1"/>
    <property type="molecule type" value="Genomic_DNA"/>
</dbReference>
<dbReference type="Pfam" id="PF02102">
    <property type="entry name" value="Peptidase_M35"/>
    <property type="match status" value="1"/>
</dbReference>
<comment type="catalytic activity">
    <reaction evidence="1">
        <text>Preferential cleavage of bonds with hydrophobic residues in P1'. Also 3-Asn-|-Gln-4 and 8-Gly-|-Ser-9 bonds in insulin B chain.</text>
        <dbReference type="EC" id="3.4.24.39"/>
    </reaction>
</comment>
<feature type="chain" id="PRO_5022741590" description="deuterolysin" evidence="15">
    <location>
        <begin position="18"/>
        <end position="358"/>
    </location>
</feature>
<evidence type="ECO:0000256" key="13">
    <source>
        <dbReference type="PIRSR" id="PIRSR601384-2"/>
    </source>
</evidence>
<dbReference type="PANTHER" id="PTHR37016">
    <property type="match status" value="1"/>
</dbReference>
<evidence type="ECO:0000256" key="3">
    <source>
        <dbReference type="ARBA" id="ARBA00012431"/>
    </source>
</evidence>
<feature type="active site" evidence="12">
    <location>
        <position position="312"/>
    </location>
</feature>
<feature type="binding site" evidence="13">
    <location>
        <position position="315"/>
    </location>
    <ligand>
        <name>Zn(2+)</name>
        <dbReference type="ChEBI" id="CHEBI:29105"/>
        <note>catalytic</note>
    </ligand>
</feature>
<evidence type="ECO:0000256" key="15">
    <source>
        <dbReference type="SAM" id="SignalP"/>
    </source>
</evidence>
<keyword evidence="10 16" id="KW-0482">Metalloprotease</keyword>
<dbReference type="STRING" id="1884261.A0A5C3QQ15"/>
<evidence type="ECO:0000313" key="16">
    <source>
        <dbReference type="EMBL" id="TFL03478.1"/>
    </source>
</evidence>
<evidence type="ECO:0000256" key="6">
    <source>
        <dbReference type="ARBA" id="ARBA00022723"/>
    </source>
</evidence>
<evidence type="ECO:0000256" key="1">
    <source>
        <dbReference type="ARBA" id="ARBA00001187"/>
    </source>
</evidence>
<gene>
    <name evidence="16" type="ORF">BDV98DRAFT_581431</name>
</gene>
<reference evidence="16 17" key="1">
    <citation type="journal article" date="2019" name="Nat. Ecol. Evol.">
        <title>Megaphylogeny resolves global patterns of mushroom evolution.</title>
        <authorList>
            <person name="Varga T."/>
            <person name="Krizsan K."/>
            <person name="Foldi C."/>
            <person name="Dima B."/>
            <person name="Sanchez-Garcia M."/>
            <person name="Sanchez-Ramirez S."/>
            <person name="Szollosi G.J."/>
            <person name="Szarkandi J.G."/>
            <person name="Papp V."/>
            <person name="Albert L."/>
            <person name="Andreopoulos W."/>
            <person name="Angelini C."/>
            <person name="Antonin V."/>
            <person name="Barry K.W."/>
            <person name="Bougher N.L."/>
            <person name="Buchanan P."/>
            <person name="Buyck B."/>
            <person name="Bense V."/>
            <person name="Catcheside P."/>
            <person name="Chovatia M."/>
            <person name="Cooper J."/>
            <person name="Damon W."/>
            <person name="Desjardin D."/>
            <person name="Finy P."/>
            <person name="Geml J."/>
            <person name="Haridas S."/>
            <person name="Hughes K."/>
            <person name="Justo A."/>
            <person name="Karasinski D."/>
            <person name="Kautmanova I."/>
            <person name="Kiss B."/>
            <person name="Kocsube S."/>
            <person name="Kotiranta H."/>
            <person name="LaButti K.M."/>
            <person name="Lechner B.E."/>
            <person name="Liimatainen K."/>
            <person name="Lipzen A."/>
            <person name="Lukacs Z."/>
            <person name="Mihaltcheva S."/>
            <person name="Morgado L.N."/>
            <person name="Niskanen T."/>
            <person name="Noordeloos M.E."/>
            <person name="Ohm R.A."/>
            <person name="Ortiz-Santana B."/>
            <person name="Ovrebo C."/>
            <person name="Racz N."/>
            <person name="Riley R."/>
            <person name="Savchenko A."/>
            <person name="Shiryaev A."/>
            <person name="Soop K."/>
            <person name="Spirin V."/>
            <person name="Szebenyi C."/>
            <person name="Tomsovsky M."/>
            <person name="Tulloss R.E."/>
            <person name="Uehling J."/>
            <person name="Grigoriev I.V."/>
            <person name="Vagvolgyi C."/>
            <person name="Papp T."/>
            <person name="Martin F.M."/>
            <person name="Miettinen O."/>
            <person name="Hibbett D.S."/>
            <person name="Nagy L.G."/>
        </authorList>
    </citation>
    <scope>NUCLEOTIDE SEQUENCE [LARGE SCALE GENOMIC DNA]</scope>
    <source>
        <strain evidence="16 17">CBS 309.79</strain>
    </source>
</reference>
<dbReference type="Proteomes" id="UP000305067">
    <property type="component" value="Unassembled WGS sequence"/>
</dbReference>
<dbReference type="InterPro" id="IPR050414">
    <property type="entry name" value="Fungal_M35_metalloproteases"/>
</dbReference>
<dbReference type="EC" id="3.4.24.39" evidence="3"/>
<dbReference type="OrthoDB" id="412874at2759"/>
<feature type="disulfide bond" evidence="14">
    <location>
        <begin position="179"/>
        <end position="248"/>
    </location>
</feature>